<sequence length="80" mass="9333">MWRNAADFSIQAGRLKPFRRPALPYPHENDKLLIPFNLRHTHHYERRGAEQYDPTPFVYAPHSGSLTFVGLPFVMIKKGQ</sequence>
<organism evidence="1 2">
    <name type="scientific">Neisseria zoodegmatis</name>
    <dbReference type="NCBI Taxonomy" id="326523"/>
    <lineage>
        <taxon>Bacteria</taxon>
        <taxon>Pseudomonadati</taxon>
        <taxon>Pseudomonadota</taxon>
        <taxon>Betaproteobacteria</taxon>
        <taxon>Neisseriales</taxon>
        <taxon>Neisseriaceae</taxon>
        <taxon>Neisseria</taxon>
    </lineage>
</organism>
<keyword evidence="2" id="KW-1185">Reference proteome</keyword>
<protein>
    <submittedName>
        <fullName evidence="1">Uncharacterized protein</fullName>
    </submittedName>
</protein>
<evidence type="ECO:0000313" key="1">
    <source>
        <dbReference type="EMBL" id="OSI09112.1"/>
    </source>
</evidence>
<gene>
    <name evidence="1" type="ORF">BWD10_11015</name>
</gene>
<comment type="caution">
    <text evidence="1">The sequence shown here is derived from an EMBL/GenBank/DDBJ whole genome shotgun (WGS) entry which is preliminary data.</text>
</comment>
<name>A0ABX3WBG9_9NEIS</name>
<reference evidence="1 2" key="1">
    <citation type="submission" date="2017-01" db="EMBL/GenBank/DDBJ databases">
        <authorList>
            <person name="Wolfgang W.J."/>
            <person name="Cole J."/>
            <person name="Wroblewski D."/>
            <person name="Mcginnis J."/>
            <person name="Musser K.A."/>
        </authorList>
    </citation>
    <scope>NUCLEOTIDE SEQUENCE [LARGE SCALE GENOMIC DNA]</scope>
    <source>
        <strain evidence="1 2">DSM 21643</strain>
    </source>
</reference>
<evidence type="ECO:0000313" key="2">
    <source>
        <dbReference type="Proteomes" id="UP000193466"/>
    </source>
</evidence>
<accession>A0ABX3WBG9</accession>
<dbReference type="EMBL" id="MTBM01000018">
    <property type="protein sequence ID" value="OSI09112.1"/>
    <property type="molecule type" value="Genomic_DNA"/>
</dbReference>
<proteinExistence type="predicted"/>
<dbReference type="Proteomes" id="UP000193466">
    <property type="component" value="Unassembled WGS sequence"/>
</dbReference>